<evidence type="ECO:0000256" key="3">
    <source>
        <dbReference type="ARBA" id="ARBA00022980"/>
    </source>
</evidence>
<dbReference type="GO" id="GO:0005743">
    <property type="term" value="C:mitochondrial inner membrane"/>
    <property type="evidence" value="ECO:0007669"/>
    <property type="project" value="UniProtKB-ARBA"/>
</dbReference>
<keyword evidence="5" id="KW-0496">Mitochondrion</keyword>
<dbReference type="Gene3D" id="3.90.280.10">
    <property type="entry name" value="PEBP-like"/>
    <property type="match status" value="1"/>
</dbReference>
<dbReference type="PANTHER" id="PTHR11362">
    <property type="entry name" value="PHOSPHATIDYLETHANOLAMINE-BINDING PROTEIN"/>
    <property type="match status" value="1"/>
</dbReference>
<keyword evidence="2" id="KW-0809">Transit peptide</keyword>
<evidence type="ECO:0000313" key="10">
    <source>
        <dbReference type="EMBL" id="CAG9803225.1"/>
    </source>
</evidence>
<keyword evidence="6" id="KW-0687">Ribonucleoprotein</keyword>
<protein>
    <recommendedName>
        <fullName evidence="8">Large ribosomal subunit protein mL38</fullName>
    </recommendedName>
    <alternativeName>
        <fullName evidence="9">39S ribosomal protein L38, mitochondrial</fullName>
    </alternativeName>
</protein>
<dbReference type="FunFam" id="3.90.280.10:FF:000002">
    <property type="entry name" value="39S ribosomal protein L38, mitochondrial"/>
    <property type="match status" value="1"/>
</dbReference>
<evidence type="ECO:0000256" key="6">
    <source>
        <dbReference type="ARBA" id="ARBA00023274"/>
    </source>
</evidence>
<accession>A0A9N9RTV5</accession>
<comment type="subcellular location">
    <subcellularLocation>
        <location evidence="1">Mitochondrion</location>
    </subcellularLocation>
</comment>
<sequence length="407" mass="47928">MSYRSMTLLRFCSPIVIQARHGHRMRGKAPDIAKSLKERLAPVILDEEVAKRNDIGFPYQKPPRSAEFNKRFDHLKKQRSDSSLEKAARTTKLQINLDDVKVDWFKTAGPFHIRKIAEHYGVYDDLFGKYAYFVPRVFLDIKFPLNEDTVYPVYNGNKVHPLQAKSVPEVSFEHKFALSYSQKPEENTLWTLILTNPDGHLTKENSEYVHWMVSNIPNNDISKGDQIVPYLQPIPPKGTGYHRYIFVLYKQDKKLDLSSMKVTDLKDLEKRTFSTFDFYKNHEDSITPSGLAFFQSKWDESVRDVFHKELNMKQPIFEYDFPKAYLNYQKQFPLKQPFNLYLDRYADPKDVNKRYLEERLAKTHPFEGPEKKLQFPNAHELKKNIPSWKKTEIRKERLGRGRINDAV</sequence>
<keyword evidence="4" id="KW-0175">Coiled coil</keyword>
<dbReference type="InterPro" id="IPR035810">
    <property type="entry name" value="PEBP_euk"/>
</dbReference>
<evidence type="ECO:0000256" key="5">
    <source>
        <dbReference type="ARBA" id="ARBA00023128"/>
    </source>
</evidence>
<dbReference type="InterPro" id="IPR008914">
    <property type="entry name" value="PEBP"/>
</dbReference>
<evidence type="ECO:0000256" key="2">
    <source>
        <dbReference type="ARBA" id="ARBA00022946"/>
    </source>
</evidence>
<evidence type="ECO:0000256" key="7">
    <source>
        <dbReference type="ARBA" id="ARBA00038016"/>
    </source>
</evidence>
<dbReference type="SUPFAM" id="SSF49777">
    <property type="entry name" value="PEBP-like"/>
    <property type="match status" value="1"/>
</dbReference>
<gene>
    <name evidence="10" type="ORF">CHIRRI_LOCUS6126</name>
</gene>
<reference evidence="10" key="1">
    <citation type="submission" date="2022-01" db="EMBL/GenBank/DDBJ databases">
        <authorList>
            <person name="King R."/>
        </authorList>
    </citation>
    <scope>NUCLEOTIDE SEQUENCE</scope>
</reference>
<evidence type="ECO:0000256" key="8">
    <source>
        <dbReference type="ARBA" id="ARBA00039444"/>
    </source>
</evidence>
<dbReference type="AlphaFoldDB" id="A0A9N9RTV5"/>
<comment type="similarity">
    <text evidence="7">Belongs to the phosphatidylethanolamine-binding protein family. Mitochondrion-specific ribosomal protein mL38 subfamily.</text>
</comment>
<name>A0A9N9RTV5_9DIPT</name>
<dbReference type="CDD" id="cd00866">
    <property type="entry name" value="PEBP_euk"/>
    <property type="match status" value="1"/>
</dbReference>
<dbReference type="PANTHER" id="PTHR11362:SF133">
    <property type="entry name" value="LARGE RIBOSOMAL SUBUNIT PROTEIN ML38"/>
    <property type="match status" value="1"/>
</dbReference>
<dbReference type="Pfam" id="PF01161">
    <property type="entry name" value="PBP"/>
    <property type="match status" value="1"/>
</dbReference>
<evidence type="ECO:0000313" key="11">
    <source>
        <dbReference type="Proteomes" id="UP001153620"/>
    </source>
</evidence>
<dbReference type="GO" id="GO:0005762">
    <property type="term" value="C:mitochondrial large ribosomal subunit"/>
    <property type="evidence" value="ECO:0007669"/>
    <property type="project" value="TreeGrafter"/>
</dbReference>
<reference evidence="10" key="2">
    <citation type="submission" date="2022-10" db="EMBL/GenBank/DDBJ databases">
        <authorList>
            <consortium name="ENA_rothamsted_submissions"/>
            <consortium name="culmorum"/>
            <person name="King R."/>
        </authorList>
    </citation>
    <scope>NUCLEOTIDE SEQUENCE</scope>
</reference>
<dbReference type="Proteomes" id="UP001153620">
    <property type="component" value="Chromosome 2"/>
</dbReference>
<dbReference type="OrthoDB" id="2153661at2759"/>
<keyword evidence="11" id="KW-1185">Reference proteome</keyword>
<proteinExistence type="inferred from homology"/>
<keyword evidence="3" id="KW-0689">Ribosomal protein</keyword>
<evidence type="ECO:0000256" key="4">
    <source>
        <dbReference type="ARBA" id="ARBA00023054"/>
    </source>
</evidence>
<dbReference type="InterPro" id="IPR036610">
    <property type="entry name" value="PEBP-like_sf"/>
</dbReference>
<dbReference type="EMBL" id="OU895878">
    <property type="protein sequence ID" value="CAG9803225.1"/>
    <property type="molecule type" value="Genomic_DNA"/>
</dbReference>
<organism evidence="10 11">
    <name type="scientific">Chironomus riparius</name>
    <dbReference type="NCBI Taxonomy" id="315576"/>
    <lineage>
        <taxon>Eukaryota</taxon>
        <taxon>Metazoa</taxon>
        <taxon>Ecdysozoa</taxon>
        <taxon>Arthropoda</taxon>
        <taxon>Hexapoda</taxon>
        <taxon>Insecta</taxon>
        <taxon>Pterygota</taxon>
        <taxon>Neoptera</taxon>
        <taxon>Endopterygota</taxon>
        <taxon>Diptera</taxon>
        <taxon>Nematocera</taxon>
        <taxon>Chironomoidea</taxon>
        <taxon>Chironomidae</taxon>
        <taxon>Chironominae</taxon>
        <taxon>Chironomus</taxon>
    </lineage>
</organism>
<evidence type="ECO:0000256" key="1">
    <source>
        <dbReference type="ARBA" id="ARBA00004173"/>
    </source>
</evidence>
<evidence type="ECO:0000256" key="9">
    <source>
        <dbReference type="ARBA" id="ARBA00041206"/>
    </source>
</evidence>